<dbReference type="AlphaFoldDB" id="A0A396HRL3"/>
<feature type="domain" description="Lsm14-like N-terminal" evidence="1">
    <location>
        <begin position="13"/>
        <end position="56"/>
    </location>
</feature>
<evidence type="ECO:0000259" key="1">
    <source>
        <dbReference type="SMART" id="SM01271"/>
    </source>
</evidence>
<dbReference type="EMBL" id="PSQE01000005">
    <property type="protein sequence ID" value="RHN54554.1"/>
    <property type="molecule type" value="Genomic_DNA"/>
</dbReference>
<organism evidence="2">
    <name type="scientific">Medicago truncatula</name>
    <name type="common">Barrel medic</name>
    <name type="synonym">Medicago tribuloides</name>
    <dbReference type="NCBI Taxonomy" id="3880"/>
    <lineage>
        <taxon>Eukaryota</taxon>
        <taxon>Viridiplantae</taxon>
        <taxon>Streptophyta</taxon>
        <taxon>Embryophyta</taxon>
        <taxon>Tracheophyta</taxon>
        <taxon>Spermatophyta</taxon>
        <taxon>Magnoliopsida</taxon>
        <taxon>eudicotyledons</taxon>
        <taxon>Gunneridae</taxon>
        <taxon>Pentapetalae</taxon>
        <taxon>rosids</taxon>
        <taxon>fabids</taxon>
        <taxon>Fabales</taxon>
        <taxon>Fabaceae</taxon>
        <taxon>Papilionoideae</taxon>
        <taxon>50 kb inversion clade</taxon>
        <taxon>NPAAA clade</taxon>
        <taxon>Hologalegina</taxon>
        <taxon>IRL clade</taxon>
        <taxon>Trifolieae</taxon>
        <taxon>Medicago</taxon>
    </lineage>
</organism>
<accession>A0A396HRL3</accession>
<dbReference type="Proteomes" id="UP000265566">
    <property type="component" value="Chromosome 5"/>
</dbReference>
<proteinExistence type="predicted"/>
<gene>
    <name evidence="2" type="ORF">MtrunA17_Chr5g0408201</name>
</gene>
<dbReference type="Gene3D" id="2.30.30.100">
    <property type="match status" value="1"/>
</dbReference>
<dbReference type="SUPFAM" id="SSF50182">
    <property type="entry name" value="Sm-like ribonucleoproteins"/>
    <property type="match status" value="1"/>
</dbReference>
<protein>
    <submittedName>
        <fullName evidence="2">Putative LSM domain-containing protein</fullName>
    </submittedName>
</protein>
<dbReference type="Pfam" id="PF12701">
    <property type="entry name" value="LSM14"/>
    <property type="match status" value="1"/>
</dbReference>
<evidence type="ECO:0000313" key="2">
    <source>
        <dbReference type="EMBL" id="RHN54554.1"/>
    </source>
</evidence>
<sequence>MANQSSTKGSSSSNPVESYIGCFISLISNYDIRYEGVLYFLNVQDSTIGLNNGMLTDFCCLLS</sequence>
<dbReference type="InterPro" id="IPR025609">
    <property type="entry name" value="Lsm14-like_N"/>
</dbReference>
<dbReference type="PANTHER" id="PTHR13586:SF23">
    <property type="entry name" value="DECAPPING 5-LIKE PROTEIN-RELATED"/>
    <property type="match status" value="1"/>
</dbReference>
<dbReference type="SMART" id="SM01271">
    <property type="entry name" value="LSM14"/>
    <property type="match status" value="1"/>
</dbReference>
<reference evidence="2" key="1">
    <citation type="journal article" date="2018" name="Nat. Plants">
        <title>Whole-genome landscape of Medicago truncatula symbiotic genes.</title>
        <authorList>
            <person name="Pecrix Y."/>
            <person name="Gamas P."/>
            <person name="Carrere S."/>
        </authorList>
    </citation>
    <scope>NUCLEOTIDE SEQUENCE</scope>
    <source>
        <tissue evidence="2">Leaves</tissue>
    </source>
</reference>
<dbReference type="PANTHER" id="PTHR13586">
    <property type="entry name" value="SCD6 PROTEIN-RELATED"/>
    <property type="match status" value="1"/>
</dbReference>
<dbReference type="Gramene" id="rna29618">
    <property type="protein sequence ID" value="RHN54554.1"/>
    <property type="gene ID" value="gene29618"/>
</dbReference>
<dbReference type="InterPro" id="IPR010920">
    <property type="entry name" value="LSM_dom_sf"/>
</dbReference>
<comment type="caution">
    <text evidence="2">The sequence shown here is derived from an EMBL/GenBank/DDBJ whole genome shotgun (WGS) entry which is preliminary data.</text>
</comment>
<name>A0A396HRL3_MEDTR</name>